<dbReference type="InterPro" id="IPR011766">
    <property type="entry name" value="TPP_enzyme_TPP-bd"/>
</dbReference>
<feature type="domain" description="Menaquinone biosynthesis protein MenD middle" evidence="9">
    <location>
        <begin position="219"/>
        <end position="404"/>
    </location>
</feature>
<dbReference type="SUPFAM" id="SSF52518">
    <property type="entry name" value="Thiamin diphosphate-binding fold (THDP-binding)"/>
    <property type="match status" value="2"/>
</dbReference>
<dbReference type="NCBIfam" id="TIGR00173">
    <property type="entry name" value="menD"/>
    <property type="match status" value="1"/>
</dbReference>
<dbReference type="InterPro" id="IPR004433">
    <property type="entry name" value="MenaQ_synth_MenD"/>
</dbReference>
<comment type="cofactor">
    <cofactor evidence="6">
        <name>thiamine diphosphate</name>
        <dbReference type="ChEBI" id="CHEBI:58937"/>
    </cofactor>
    <text evidence="6">Binds 1 thiamine pyrophosphate per subunit.</text>
</comment>
<gene>
    <name evidence="6 10" type="primary">menD</name>
    <name evidence="10" type="ORF">ACFQU8_02240</name>
</gene>
<evidence type="ECO:0000256" key="5">
    <source>
        <dbReference type="ARBA" id="ARBA00023211"/>
    </source>
</evidence>
<dbReference type="RefSeq" id="WP_382357541.1">
    <property type="nucleotide sequence ID" value="NZ_JBHTGR010000004.1"/>
</dbReference>
<dbReference type="GO" id="GO:0070204">
    <property type="term" value="F:2-succinyl-5-enolpyruvyl-6-hydroxy-3-cyclohexene-1-carboxylic-acid synthase activity"/>
    <property type="evidence" value="ECO:0007669"/>
    <property type="project" value="UniProtKB-EC"/>
</dbReference>
<dbReference type="PANTHER" id="PTHR42916">
    <property type="entry name" value="2-SUCCINYL-5-ENOLPYRUVYL-6-HYDROXY-3-CYCLOHEXENE-1-CARBOXYLATE SYNTHASE"/>
    <property type="match status" value="1"/>
</dbReference>
<dbReference type="Pfam" id="PF02775">
    <property type="entry name" value="TPP_enzyme_C"/>
    <property type="match status" value="1"/>
</dbReference>
<dbReference type="HAMAP" id="MF_01659">
    <property type="entry name" value="MenD"/>
    <property type="match status" value="1"/>
</dbReference>
<protein>
    <recommendedName>
        <fullName evidence="6">2-succinyl-5-enolpyruvyl-6-hydroxy-3-cyclohexene-1-carboxylate synthase</fullName>
        <shortName evidence="6">SEPHCHC synthase</shortName>
        <ecNumber evidence="6">2.2.1.9</ecNumber>
    </recommendedName>
    <alternativeName>
        <fullName evidence="6">Menaquinone biosynthesis protein MenD</fullName>
    </alternativeName>
</protein>
<evidence type="ECO:0000259" key="8">
    <source>
        <dbReference type="Pfam" id="PF02776"/>
    </source>
</evidence>
<evidence type="ECO:0000256" key="3">
    <source>
        <dbReference type="ARBA" id="ARBA00022842"/>
    </source>
</evidence>
<evidence type="ECO:0000313" key="11">
    <source>
        <dbReference type="Proteomes" id="UP001596620"/>
    </source>
</evidence>
<dbReference type="Pfam" id="PF02776">
    <property type="entry name" value="TPP_enzyme_N"/>
    <property type="match status" value="1"/>
</dbReference>
<comment type="function">
    <text evidence="6">Catalyzes the thiamine diphosphate-dependent decarboxylation of 2-oxoglutarate and the subsequent addition of the resulting succinic semialdehyde-thiamine pyrophosphate anion to isochorismate to yield 2-succinyl-5-enolpyruvyl-6-hydroxy-3-cyclohexene-1-carboxylate (SEPHCHC).</text>
</comment>
<evidence type="ECO:0000256" key="6">
    <source>
        <dbReference type="HAMAP-Rule" id="MF_01659"/>
    </source>
</evidence>
<dbReference type="Proteomes" id="UP001596620">
    <property type="component" value="Unassembled WGS sequence"/>
</dbReference>
<feature type="domain" description="Thiamine pyrophosphate enzyme TPP-binding" evidence="7">
    <location>
        <begin position="439"/>
        <end position="554"/>
    </location>
</feature>
<dbReference type="CDD" id="cd07037">
    <property type="entry name" value="TPP_PYR_MenD"/>
    <property type="match status" value="1"/>
</dbReference>
<dbReference type="PIRSF" id="PIRSF004983">
    <property type="entry name" value="MenD"/>
    <property type="match status" value="1"/>
</dbReference>
<dbReference type="EC" id="2.2.1.9" evidence="6"/>
<keyword evidence="4 6" id="KW-0786">Thiamine pyrophosphate</keyword>
<comment type="pathway">
    <text evidence="6">Quinol/quinone metabolism; menaquinone biosynthesis.</text>
</comment>
<comment type="similarity">
    <text evidence="6">Belongs to the TPP enzyme family. MenD subfamily.</text>
</comment>
<evidence type="ECO:0000259" key="9">
    <source>
        <dbReference type="Pfam" id="PF16582"/>
    </source>
</evidence>
<keyword evidence="6" id="KW-0474">Menaquinone biosynthesis</keyword>
<dbReference type="EMBL" id="JBHTGR010000004">
    <property type="protein sequence ID" value="MFC7746059.1"/>
    <property type="molecule type" value="Genomic_DNA"/>
</dbReference>
<keyword evidence="2 6" id="KW-0479">Metal-binding</keyword>
<evidence type="ECO:0000259" key="7">
    <source>
        <dbReference type="Pfam" id="PF02775"/>
    </source>
</evidence>
<keyword evidence="1 6" id="KW-0808">Transferase</keyword>
<comment type="cofactor">
    <cofactor evidence="6">
        <name>Mg(2+)</name>
        <dbReference type="ChEBI" id="CHEBI:18420"/>
    </cofactor>
    <cofactor evidence="6">
        <name>Mn(2+)</name>
        <dbReference type="ChEBI" id="CHEBI:29035"/>
    </cofactor>
</comment>
<dbReference type="InterPro" id="IPR032264">
    <property type="entry name" value="MenD_middle"/>
</dbReference>
<comment type="caution">
    <text evidence="10">The sequence shown here is derived from an EMBL/GenBank/DDBJ whole genome shotgun (WGS) entry which is preliminary data.</text>
</comment>
<feature type="domain" description="Thiamine pyrophosphate enzyme N-terminal TPP-binding" evidence="8">
    <location>
        <begin position="13"/>
        <end position="122"/>
    </location>
</feature>
<evidence type="ECO:0000313" key="10">
    <source>
        <dbReference type="EMBL" id="MFC7746059.1"/>
    </source>
</evidence>
<dbReference type="PANTHER" id="PTHR42916:SF1">
    <property type="entry name" value="PROTEIN PHYLLO, CHLOROPLASTIC"/>
    <property type="match status" value="1"/>
</dbReference>
<keyword evidence="3 6" id="KW-0460">Magnesium</keyword>
<evidence type="ECO:0000256" key="2">
    <source>
        <dbReference type="ARBA" id="ARBA00022723"/>
    </source>
</evidence>
<name>A0ABW2UQ85_9BACI</name>
<evidence type="ECO:0000256" key="1">
    <source>
        <dbReference type="ARBA" id="ARBA00022679"/>
    </source>
</evidence>
<dbReference type="Gene3D" id="3.40.50.1220">
    <property type="entry name" value="TPP-binding domain"/>
    <property type="match status" value="1"/>
</dbReference>
<dbReference type="Gene3D" id="3.40.50.970">
    <property type="match status" value="2"/>
</dbReference>
<keyword evidence="11" id="KW-1185">Reference proteome</keyword>
<dbReference type="InterPro" id="IPR029061">
    <property type="entry name" value="THDP-binding"/>
</dbReference>
<reference evidence="11" key="1">
    <citation type="journal article" date="2019" name="Int. J. Syst. Evol. Microbiol.">
        <title>The Global Catalogue of Microorganisms (GCM) 10K type strain sequencing project: providing services to taxonomists for standard genome sequencing and annotation.</title>
        <authorList>
            <consortium name="The Broad Institute Genomics Platform"/>
            <consortium name="The Broad Institute Genome Sequencing Center for Infectious Disease"/>
            <person name="Wu L."/>
            <person name="Ma J."/>
        </authorList>
    </citation>
    <scope>NUCLEOTIDE SEQUENCE [LARGE SCALE GENOMIC DNA]</scope>
    <source>
        <strain evidence="11">JCM 30234</strain>
    </source>
</reference>
<dbReference type="InterPro" id="IPR012001">
    <property type="entry name" value="Thiamin_PyroP_enz_TPP-bd_dom"/>
</dbReference>
<proteinExistence type="inferred from homology"/>
<evidence type="ECO:0000256" key="4">
    <source>
        <dbReference type="ARBA" id="ARBA00023052"/>
    </source>
</evidence>
<comment type="pathway">
    <text evidence="6">Quinol/quinone metabolism; 1,4-dihydroxy-2-naphthoate biosynthesis; 1,4-dihydroxy-2-naphthoate from chorismate: step 2/7.</text>
</comment>
<dbReference type="Pfam" id="PF16582">
    <property type="entry name" value="TPP_enzyme_M_2"/>
    <property type="match status" value="1"/>
</dbReference>
<comment type="subunit">
    <text evidence="6">Homodimer.</text>
</comment>
<keyword evidence="5 6" id="KW-0464">Manganese</keyword>
<sequence>MNHTETLTRFTANFVDELAQGGLTDVVISPGSRSTPLAITITEHADLRQWIVLDERSAAYFALGMAKKRQVPVALVCTSGTAAANYFPAIVEAYYSRVPLVVLTSDRPHELRDTGAPQAIGQIKLYGDYVKWFQEMALPEADAAMLDYVRNKASRAVHTANEGNPGPVHLNFPFREPLIPDMGLDNVWGNKPDEPFYTMAAGKRRLEPEQLNQLNKQLQSLSKGLIVCGPQTDPNLALAITNLAETWQLPILADPLSQVRAGKHTKHLIVESYDAFLRSETLRQQLKPDFIIRFGAMPVSKAYLFYAKEHSDVPQYVVENVAGYREPAGNRTEWIYADAALLCQDLTNSAGSVAGDAQWLSRWQTMNQTSKNHLTASDDTDALTEGEAIRSLLAVLPDASSIYIGNSMAVRDLDTFFMATDKSVDVLANRGANGIDGMVSSGMGAAATGDPVTLVLGDLSFFHDMNGLLTAKHYELNITILVLNNNGGGIFSFLPHASQPNTHFETLFGTPLDIDLRYAVKMYGGTYRQPESTSELKDSLQESYQYQGLSVVEVKTERAANEAWHRRKWQAIEASLLKDEASRHV</sequence>
<dbReference type="CDD" id="cd02009">
    <property type="entry name" value="TPP_SHCHC_synthase"/>
    <property type="match status" value="1"/>
</dbReference>
<accession>A0ABW2UQ85</accession>
<comment type="catalytic activity">
    <reaction evidence="6">
        <text>isochorismate + 2-oxoglutarate + H(+) = 5-enolpyruvoyl-6-hydroxy-2-succinyl-cyclohex-3-ene-1-carboxylate + CO2</text>
        <dbReference type="Rhea" id="RHEA:25593"/>
        <dbReference type="ChEBI" id="CHEBI:15378"/>
        <dbReference type="ChEBI" id="CHEBI:16526"/>
        <dbReference type="ChEBI" id="CHEBI:16810"/>
        <dbReference type="ChEBI" id="CHEBI:29780"/>
        <dbReference type="ChEBI" id="CHEBI:58818"/>
        <dbReference type="EC" id="2.2.1.9"/>
    </reaction>
</comment>
<organism evidence="10 11">
    <name type="scientific">Lentibacillus kimchii</name>
    <dbReference type="NCBI Taxonomy" id="1542911"/>
    <lineage>
        <taxon>Bacteria</taxon>
        <taxon>Bacillati</taxon>
        <taxon>Bacillota</taxon>
        <taxon>Bacilli</taxon>
        <taxon>Bacillales</taxon>
        <taxon>Bacillaceae</taxon>
        <taxon>Lentibacillus</taxon>
    </lineage>
</organism>